<evidence type="ECO:0000256" key="1">
    <source>
        <dbReference type="SAM" id="MobiDB-lite"/>
    </source>
</evidence>
<name>A0AAV0WI39_9HEMI</name>
<dbReference type="EMBL" id="CARXXK010000002">
    <property type="protein sequence ID" value="CAI6355518.1"/>
    <property type="molecule type" value="Genomic_DNA"/>
</dbReference>
<reference evidence="2 3" key="1">
    <citation type="submission" date="2023-01" db="EMBL/GenBank/DDBJ databases">
        <authorList>
            <person name="Whitehead M."/>
        </authorList>
    </citation>
    <scope>NUCLEOTIDE SEQUENCE [LARGE SCALE GENOMIC DNA]</scope>
</reference>
<proteinExistence type="predicted"/>
<evidence type="ECO:0000313" key="3">
    <source>
        <dbReference type="Proteomes" id="UP001160148"/>
    </source>
</evidence>
<keyword evidence="3" id="KW-1185">Reference proteome</keyword>
<protein>
    <submittedName>
        <fullName evidence="2">Uncharacterized protein</fullName>
    </submittedName>
</protein>
<accession>A0AAV0WI39</accession>
<dbReference type="Proteomes" id="UP001160148">
    <property type="component" value="Unassembled WGS sequence"/>
</dbReference>
<evidence type="ECO:0000313" key="2">
    <source>
        <dbReference type="EMBL" id="CAI6355518.1"/>
    </source>
</evidence>
<gene>
    <name evidence="2" type="ORF">MEUPH1_LOCUS11360</name>
</gene>
<organism evidence="2 3">
    <name type="scientific">Macrosiphum euphorbiae</name>
    <name type="common">potato aphid</name>
    <dbReference type="NCBI Taxonomy" id="13131"/>
    <lineage>
        <taxon>Eukaryota</taxon>
        <taxon>Metazoa</taxon>
        <taxon>Ecdysozoa</taxon>
        <taxon>Arthropoda</taxon>
        <taxon>Hexapoda</taxon>
        <taxon>Insecta</taxon>
        <taxon>Pterygota</taxon>
        <taxon>Neoptera</taxon>
        <taxon>Paraneoptera</taxon>
        <taxon>Hemiptera</taxon>
        <taxon>Sternorrhyncha</taxon>
        <taxon>Aphidomorpha</taxon>
        <taxon>Aphidoidea</taxon>
        <taxon>Aphididae</taxon>
        <taxon>Macrosiphini</taxon>
        <taxon>Macrosiphum</taxon>
    </lineage>
</organism>
<comment type="caution">
    <text evidence="2">The sequence shown here is derived from an EMBL/GenBank/DDBJ whole genome shotgun (WGS) entry which is preliminary data.</text>
</comment>
<feature type="region of interest" description="Disordered" evidence="1">
    <location>
        <begin position="1"/>
        <end position="63"/>
    </location>
</feature>
<sequence length="114" mass="12966">MDHPDRLGRRMRTGKRSAICCSPTGPVGGGTVRRQLGRSSRSPGLDKMSENMPQRPHVPRNSGSYGTWMLQVLFEQEEARFPYCQQPMDKAKHTIFDCSHWESMRLAVNGFIDN</sequence>
<dbReference type="AlphaFoldDB" id="A0AAV0WI39"/>